<dbReference type="InterPro" id="IPR036398">
    <property type="entry name" value="CA_dom_sf"/>
</dbReference>
<dbReference type="SUPFAM" id="SSF51069">
    <property type="entry name" value="Carbonic anhydrase"/>
    <property type="match status" value="1"/>
</dbReference>
<gene>
    <name evidence="4" type="primary">CA4</name>
</gene>
<dbReference type="GO" id="GO:0008270">
    <property type="term" value="F:zinc ion binding"/>
    <property type="evidence" value="ECO:0007669"/>
    <property type="project" value="InterPro"/>
</dbReference>
<feature type="signal peptide" evidence="2">
    <location>
        <begin position="1"/>
        <end position="18"/>
    </location>
</feature>
<reference evidence="4" key="1">
    <citation type="submission" date="2014-09" db="EMBL/GenBank/DDBJ databases">
        <title>Calcareous sponge genomes reveal complex evolution of alpha-carbonic anhydrases and two key biomineralization enzymes.</title>
        <authorList>
            <person name="Voigt O."/>
            <person name="Adamski M."/>
            <person name="Sluzek K."/>
            <person name="Adamska M."/>
        </authorList>
    </citation>
    <scope>NUCLEOTIDE SEQUENCE</scope>
</reference>
<dbReference type="PROSITE" id="PS51144">
    <property type="entry name" value="ALPHA_CA_2"/>
    <property type="match status" value="1"/>
</dbReference>
<dbReference type="AlphaFoldDB" id="A0A098D033"/>
<dbReference type="GO" id="GO:0006730">
    <property type="term" value="P:one-carbon metabolic process"/>
    <property type="evidence" value="ECO:0007669"/>
    <property type="project" value="TreeGrafter"/>
</dbReference>
<accession>A0A098D033</accession>
<organism evidence="4">
    <name type="scientific">Sycon ciliatum</name>
    <dbReference type="NCBI Taxonomy" id="27933"/>
    <lineage>
        <taxon>Eukaryota</taxon>
        <taxon>Metazoa</taxon>
        <taxon>Porifera</taxon>
        <taxon>Calcarea</taxon>
        <taxon>Calcaronea</taxon>
        <taxon>Leucosolenida</taxon>
        <taxon>Sycettidae</taxon>
        <taxon>Sycon</taxon>
    </lineage>
</organism>
<feature type="non-terminal residue" evidence="4">
    <location>
        <position position="313"/>
    </location>
</feature>
<dbReference type="InterPro" id="IPR023561">
    <property type="entry name" value="Carbonic_anhydrase_a-class"/>
</dbReference>
<dbReference type="CDD" id="cd00326">
    <property type="entry name" value="alpha_CA"/>
    <property type="match status" value="1"/>
</dbReference>
<dbReference type="Gene3D" id="3.10.200.10">
    <property type="entry name" value="Alpha carbonic anhydrase"/>
    <property type="match status" value="1"/>
</dbReference>
<dbReference type="EMBL" id="LN609534">
    <property type="protein sequence ID" value="CEF71780.1"/>
    <property type="molecule type" value="mRNA"/>
</dbReference>
<feature type="non-terminal residue" evidence="4">
    <location>
        <position position="1"/>
    </location>
</feature>
<comment type="similarity">
    <text evidence="1">Belongs to the alpha-carbonic anhydrase family.</text>
</comment>
<name>A0A098D033_9METZ</name>
<evidence type="ECO:0000256" key="1">
    <source>
        <dbReference type="ARBA" id="ARBA00010718"/>
    </source>
</evidence>
<keyword evidence="2" id="KW-0732">Signal</keyword>
<dbReference type="PANTHER" id="PTHR18952:SF208">
    <property type="entry name" value="CARBONIC ANHYDRASE XA-RELATED"/>
    <property type="match status" value="1"/>
</dbReference>
<protein>
    <submittedName>
        <fullName evidence="4">CA4 SciCA4</fullName>
    </submittedName>
</protein>
<evidence type="ECO:0000256" key="2">
    <source>
        <dbReference type="SAM" id="SignalP"/>
    </source>
</evidence>
<sequence length="313" mass="34222">MKFIIFMSLAVSCSQVASQSWNYDPSSNIGPANWGNIPGFETCGTGTEQSPINIPTASAMYASYPPLNITSNATTDVYHLENVGDAPTGFAYGSSNTWFTGGPVGVTHYKLHSFHLHYGNSTYDGSEHAIDGMRTSAELDVVFYNGSYQNLNQALASGDRDAIAIIAVLFSPSDDISHAHPGVTPLLNFFSQLTYRGDQSAEQLNFQDILRPEDITTFYTYYGSNSHPACNEQVVWMVMSQIQYYPPTMINALSGLLSSNRSEPRVEQIGNTRPLQPLNSRMIFQNFHTESSGSGLMTVSLVALLLSFLAASF</sequence>
<dbReference type="GO" id="GO:0004089">
    <property type="term" value="F:carbonate dehydratase activity"/>
    <property type="evidence" value="ECO:0007669"/>
    <property type="project" value="InterPro"/>
</dbReference>
<feature type="chain" id="PRO_5001939558" evidence="2">
    <location>
        <begin position="19"/>
        <end position="313"/>
    </location>
</feature>
<dbReference type="InterPro" id="IPR001148">
    <property type="entry name" value="CA_dom"/>
</dbReference>
<proteinExistence type="evidence at transcript level"/>
<dbReference type="Pfam" id="PF00194">
    <property type="entry name" value="Carb_anhydrase"/>
    <property type="match status" value="1"/>
</dbReference>
<dbReference type="SMART" id="SM01057">
    <property type="entry name" value="Carb_anhydrase"/>
    <property type="match status" value="1"/>
</dbReference>
<dbReference type="PANTHER" id="PTHR18952">
    <property type="entry name" value="CARBONIC ANHYDRASE"/>
    <property type="match status" value="1"/>
</dbReference>
<evidence type="ECO:0000259" key="3">
    <source>
        <dbReference type="PROSITE" id="PS51144"/>
    </source>
</evidence>
<evidence type="ECO:0000313" key="4">
    <source>
        <dbReference type="EMBL" id="CEF71780.1"/>
    </source>
</evidence>
<feature type="domain" description="Alpha-carbonic anhydrase" evidence="3">
    <location>
        <begin position="19"/>
        <end position="287"/>
    </location>
</feature>